<dbReference type="KEGG" id="tmar:MARIT_3155"/>
<name>A0A2H1EE56_9FLAO</name>
<keyword evidence="1" id="KW-0812">Transmembrane</keyword>
<protein>
    <recommendedName>
        <fullName evidence="4">Class I SAM-dependent methyltransferase</fullName>
    </recommendedName>
</protein>
<sequence length="315" mass="37148">MIDKISKLLDILLLPFIIPAAFILKFVRRLGLNRLPFTRKMLVKIGVIPIINHYYDPFFSEKDLQKPLNEERSLMGIDWNINEQLALLKSFSFSNEFSEIPDDYKNDLSFHFNNGSFCSGDAEYWYNMIRLKQPKKIIEIGSGHSTKIAQKAILKNKELNLEYNCLHTCIEPYEMPWLEKLNINVIREKVENIELSFFKTLEEGDILFIDSSHIIKPQGDVLFEYFEILPILNKGVIVHIHDIFSPRNYLKEWVIDTHRLWNEQYLLEAFLNSNKNWRIIGAVNYLKHNHYALLHSKCPRLTVNREPGSFYIVKN</sequence>
<evidence type="ECO:0000313" key="3">
    <source>
        <dbReference type="Proteomes" id="UP000231564"/>
    </source>
</evidence>
<organism evidence="2 3">
    <name type="scientific">Tenacibaculum maritimum NCIMB 2154</name>
    <dbReference type="NCBI Taxonomy" id="1349785"/>
    <lineage>
        <taxon>Bacteria</taxon>
        <taxon>Pseudomonadati</taxon>
        <taxon>Bacteroidota</taxon>
        <taxon>Flavobacteriia</taxon>
        <taxon>Flavobacteriales</taxon>
        <taxon>Flavobacteriaceae</taxon>
        <taxon>Tenacibaculum</taxon>
    </lineage>
</organism>
<dbReference type="Pfam" id="PF13578">
    <property type="entry name" value="Methyltransf_24"/>
    <property type="match status" value="1"/>
</dbReference>
<gene>
    <name evidence="2" type="ORF">MARIT_3155</name>
</gene>
<evidence type="ECO:0000256" key="1">
    <source>
        <dbReference type="SAM" id="Phobius"/>
    </source>
</evidence>
<dbReference type="AlphaFoldDB" id="A0A2H1EE56"/>
<evidence type="ECO:0000313" key="2">
    <source>
        <dbReference type="EMBL" id="SFZ85321.1"/>
    </source>
</evidence>
<reference evidence="2 3" key="1">
    <citation type="submission" date="2016-11" db="EMBL/GenBank/DDBJ databases">
        <authorList>
            <person name="Jaros S."/>
            <person name="Januszkiewicz K."/>
            <person name="Wedrychowicz H."/>
        </authorList>
    </citation>
    <scope>NUCLEOTIDE SEQUENCE [LARGE SCALE GENOMIC DNA]</scope>
    <source>
        <strain evidence="2">NCIMB 2154T</strain>
    </source>
</reference>
<keyword evidence="1" id="KW-0472">Membrane</keyword>
<dbReference type="STRING" id="1349785.GCA_000509405_00770"/>
<accession>A0A2H1EE56</accession>
<feature type="transmembrane region" description="Helical" evidence="1">
    <location>
        <begin position="12"/>
        <end position="31"/>
    </location>
</feature>
<dbReference type="EMBL" id="LT634361">
    <property type="protein sequence ID" value="SFZ85321.1"/>
    <property type="molecule type" value="Genomic_DNA"/>
</dbReference>
<keyword evidence="1" id="KW-1133">Transmembrane helix</keyword>
<evidence type="ECO:0008006" key="4">
    <source>
        <dbReference type="Google" id="ProtNLM"/>
    </source>
</evidence>
<dbReference type="OrthoDB" id="9795498at2"/>
<dbReference type="GeneID" id="47724597"/>
<dbReference type="InterPro" id="IPR029063">
    <property type="entry name" value="SAM-dependent_MTases_sf"/>
</dbReference>
<dbReference type="Gene3D" id="3.40.50.150">
    <property type="entry name" value="Vaccinia Virus protein VP39"/>
    <property type="match status" value="1"/>
</dbReference>
<dbReference type="RefSeq" id="WP_100211959.1">
    <property type="nucleotide sequence ID" value="NZ_CP138495.1"/>
</dbReference>
<dbReference type="Proteomes" id="UP000231564">
    <property type="component" value="Chromosome MARIT"/>
</dbReference>
<dbReference type="SUPFAM" id="SSF53335">
    <property type="entry name" value="S-adenosyl-L-methionine-dependent methyltransferases"/>
    <property type="match status" value="1"/>
</dbReference>
<keyword evidence="3" id="KW-1185">Reference proteome</keyword>
<proteinExistence type="predicted"/>